<keyword evidence="7 14" id="KW-0460">Magnesium</keyword>
<evidence type="ECO:0000256" key="9">
    <source>
        <dbReference type="ARBA" id="ARBA00022984"/>
    </source>
</evidence>
<evidence type="ECO:0000256" key="5">
    <source>
        <dbReference type="ARBA" id="ARBA00022741"/>
    </source>
</evidence>
<comment type="pathway">
    <text evidence="12">Cell wall biogenesis; peptidoglycan biosynthesis.</text>
</comment>
<keyword evidence="5 15" id="KW-0547">Nucleotide-binding</keyword>
<dbReference type="InterPro" id="IPR005905">
    <property type="entry name" value="D_ala_D_ala"/>
</dbReference>
<proteinExistence type="inferred from homology"/>
<dbReference type="PANTHER" id="PTHR23132">
    <property type="entry name" value="D-ALANINE--D-ALANINE LIGASE"/>
    <property type="match status" value="1"/>
</dbReference>
<dbReference type="Pfam" id="PF01820">
    <property type="entry name" value="Dala_Dala_lig_N"/>
    <property type="match status" value="1"/>
</dbReference>
<keyword evidence="8 12" id="KW-0133">Cell shape</keyword>
<dbReference type="EC" id="6.3.2.4" evidence="12"/>
<evidence type="ECO:0000256" key="13">
    <source>
        <dbReference type="PIRSR" id="PIRSR039102-1"/>
    </source>
</evidence>
<evidence type="ECO:0000313" key="18">
    <source>
        <dbReference type="Proteomes" id="UP000179237"/>
    </source>
</evidence>
<evidence type="ECO:0000256" key="15">
    <source>
        <dbReference type="PROSITE-ProRule" id="PRU00409"/>
    </source>
</evidence>
<dbReference type="AlphaFoldDB" id="A0A1F5FP43"/>
<dbReference type="PROSITE" id="PS50975">
    <property type="entry name" value="ATP_GRASP"/>
    <property type="match status" value="1"/>
</dbReference>
<feature type="binding site" evidence="14">
    <location>
        <position position="313"/>
    </location>
    <ligand>
        <name>Mg(2+)</name>
        <dbReference type="ChEBI" id="CHEBI:18420"/>
        <label>1</label>
    </ligand>
</feature>
<evidence type="ECO:0000256" key="3">
    <source>
        <dbReference type="ARBA" id="ARBA00022598"/>
    </source>
</evidence>
<gene>
    <name evidence="12" type="primary">ddl</name>
    <name evidence="17" type="ORF">A2572_01150</name>
</gene>
<dbReference type="PROSITE" id="PS00844">
    <property type="entry name" value="DALA_DALA_LIGASE_2"/>
    <property type="match status" value="1"/>
</dbReference>
<keyword evidence="10 14" id="KW-0464">Manganese</keyword>
<evidence type="ECO:0000313" key="17">
    <source>
        <dbReference type="EMBL" id="OGD81390.1"/>
    </source>
</evidence>
<feature type="active site" evidence="13">
    <location>
        <position position="194"/>
    </location>
</feature>
<sequence length="388" mass="42397">MHKNKYNVLVLYGGVAPEHEVSIITAIQVMNALLEAGHQVLPVYISKQGTWHKGDNRFLDPYFYKDLQKVSNSGVVTILPANKDIHLLKKGFLGFGAEESGVDVVFPVFHGQNGEDGTIQGLLELTNIPYVGSGVLGGAAGMDKFVTKRLAESLGVRVAKDFLVTKDVNNEKEIHLEARKIGFPLYVKPANLGSSIGVTRVEKLSDLDNALEVAFCYDNRVLLEEAIDFDKEVNISIMGNNPYTLSITEQPVASGKTLSFNDKYLSDSGKSKGMASLKRLIPAPISASQLKTIQDSATKIFGAINGKGLARVDFMIDKKGVVFFNEINTIPGSLAFFLWEKSGFPFSKLVDHLLELAIQSWDQKQQKVSTFESNILEKVGTGGLKGKA</sequence>
<feature type="binding site" evidence="14">
    <location>
        <position position="326"/>
    </location>
    <ligand>
        <name>Mg(2+)</name>
        <dbReference type="ChEBI" id="CHEBI:18420"/>
        <label>2</label>
    </ligand>
</feature>
<dbReference type="EMBL" id="MFAQ01000045">
    <property type="protein sequence ID" value="OGD81390.1"/>
    <property type="molecule type" value="Genomic_DNA"/>
</dbReference>
<feature type="binding site" evidence="14">
    <location>
        <position position="326"/>
    </location>
    <ligand>
        <name>Mg(2+)</name>
        <dbReference type="ChEBI" id="CHEBI:18420"/>
        <label>1</label>
    </ligand>
</feature>
<evidence type="ECO:0000256" key="11">
    <source>
        <dbReference type="ARBA" id="ARBA00023316"/>
    </source>
</evidence>
<feature type="active site" evidence="13">
    <location>
        <position position="18"/>
    </location>
</feature>
<dbReference type="Gene3D" id="3.30.470.20">
    <property type="entry name" value="ATP-grasp fold, B domain"/>
    <property type="match status" value="1"/>
</dbReference>
<keyword evidence="11 12" id="KW-0961">Cell wall biogenesis/degradation</keyword>
<dbReference type="SUPFAM" id="SSF52440">
    <property type="entry name" value="PreATP-grasp domain"/>
    <property type="match status" value="1"/>
</dbReference>
<dbReference type="SUPFAM" id="SSF56059">
    <property type="entry name" value="Glutathione synthetase ATP-binding domain-like"/>
    <property type="match status" value="1"/>
</dbReference>
<reference evidence="17 18" key="1">
    <citation type="journal article" date="2016" name="Nat. Commun.">
        <title>Thousands of microbial genomes shed light on interconnected biogeochemical processes in an aquifer system.</title>
        <authorList>
            <person name="Anantharaman K."/>
            <person name="Brown C.T."/>
            <person name="Hug L.A."/>
            <person name="Sharon I."/>
            <person name="Castelle C.J."/>
            <person name="Probst A.J."/>
            <person name="Thomas B.C."/>
            <person name="Singh A."/>
            <person name="Wilkins M.J."/>
            <person name="Karaoz U."/>
            <person name="Brodie E.L."/>
            <person name="Williams K.H."/>
            <person name="Hubbard S.S."/>
            <person name="Banfield J.F."/>
        </authorList>
    </citation>
    <scope>NUCLEOTIDE SEQUENCE [LARGE SCALE GENOMIC DNA]</scope>
</reference>
<comment type="cofactor">
    <cofactor evidence="14">
        <name>Mg(2+)</name>
        <dbReference type="ChEBI" id="CHEBI:18420"/>
    </cofactor>
    <cofactor evidence="14">
        <name>Mn(2+)</name>
        <dbReference type="ChEBI" id="CHEBI:29035"/>
    </cofactor>
    <text evidence="14">Binds 2 magnesium or manganese ions per subunit.</text>
</comment>
<dbReference type="PROSITE" id="PS00843">
    <property type="entry name" value="DALA_DALA_LIGASE_1"/>
    <property type="match status" value="1"/>
</dbReference>
<keyword evidence="6 15" id="KW-0067">ATP-binding</keyword>
<dbReference type="GO" id="GO:0046872">
    <property type="term" value="F:metal ion binding"/>
    <property type="evidence" value="ECO:0007669"/>
    <property type="project" value="UniProtKB-KW"/>
</dbReference>
<dbReference type="PANTHER" id="PTHR23132:SF25">
    <property type="entry name" value="D-ALANINE--D-ALANINE LIGASE A"/>
    <property type="match status" value="1"/>
</dbReference>
<evidence type="ECO:0000256" key="10">
    <source>
        <dbReference type="ARBA" id="ARBA00023211"/>
    </source>
</evidence>
<dbReference type="Gene3D" id="3.40.50.20">
    <property type="match status" value="1"/>
</dbReference>
<dbReference type="GO" id="GO:0005829">
    <property type="term" value="C:cytosol"/>
    <property type="evidence" value="ECO:0007669"/>
    <property type="project" value="TreeGrafter"/>
</dbReference>
<comment type="function">
    <text evidence="12">Cell wall formation.</text>
</comment>
<comment type="cofactor">
    <cofactor evidence="1">
        <name>Mn(2+)</name>
        <dbReference type="ChEBI" id="CHEBI:29035"/>
    </cofactor>
</comment>
<dbReference type="Pfam" id="PF07478">
    <property type="entry name" value="Dala_Dala_lig_C"/>
    <property type="match status" value="1"/>
</dbReference>
<dbReference type="InterPro" id="IPR011761">
    <property type="entry name" value="ATP-grasp"/>
</dbReference>
<comment type="caution">
    <text evidence="17">The sequence shown here is derived from an EMBL/GenBank/DDBJ whole genome shotgun (WGS) entry which is preliminary data.</text>
</comment>
<dbReference type="InterPro" id="IPR011095">
    <property type="entry name" value="Dala_Dala_lig_C"/>
</dbReference>
<evidence type="ECO:0000256" key="7">
    <source>
        <dbReference type="ARBA" id="ARBA00022842"/>
    </source>
</evidence>
<name>A0A1F5FP43_9BACT</name>
<protein>
    <recommendedName>
        <fullName evidence="12">D-alanine--D-alanine ligase</fullName>
        <ecNumber evidence="12">6.3.2.4</ecNumber>
    </recommendedName>
    <alternativeName>
        <fullName evidence="12">D-Ala-D-Ala ligase</fullName>
    </alternativeName>
    <alternativeName>
        <fullName evidence="12">D-alanylalanine synthetase</fullName>
    </alternativeName>
</protein>
<dbReference type="Gene3D" id="3.30.1490.20">
    <property type="entry name" value="ATP-grasp fold, A domain"/>
    <property type="match status" value="1"/>
</dbReference>
<evidence type="ECO:0000259" key="16">
    <source>
        <dbReference type="PROSITE" id="PS50975"/>
    </source>
</evidence>
<dbReference type="InterPro" id="IPR013815">
    <property type="entry name" value="ATP_grasp_subdomain_1"/>
</dbReference>
<dbReference type="InterPro" id="IPR011127">
    <property type="entry name" value="Dala_Dala_lig_N"/>
</dbReference>
<evidence type="ECO:0000256" key="14">
    <source>
        <dbReference type="PIRSR" id="PIRSR039102-3"/>
    </source>
</evidence>
<dbReference type="NCBIfam" id="TIGR01205">
    <property type="entry name" value="D_ala_D_alaTIGR"/>
    <property type="match status" value="1"/>
</dbReference>
<dbReference type="Proteomes" id="UP000179237">
    <property type="component" value="Unassembled WGS sequence"/>
</dbReference>
<dbReference type="InterPro" id="IPR000291">
    <property type="entry name" value="D-Ala_lig_Van_CS"/>
</dbReference>
<keyword evidence="4 14" id="KW-0479">Metal-binding</keyword>
<dbReference type="InterPro" id="IPR016185">
    <property type="entry name" value="PreATP-grasp_dom_sf"/>
</dbReference>
<dbReference type="UniPathway" id="UPA00219"/>
<comment type="subcellular location">
    <subcellularLocation>
        <location evidence="12">Cytoplasm</location>
    </subcellularLocation>
</comment>
<evidence type="ECO:0000256" key="1">
    <source>
        <dbReference type="ARBA" id="ARBA00001936"/>
    </source>
</evidence>
<comment type="catalytic activity">
    <reaction evidence="12">
        <text>2 D-alanine + ATP = D-alanyl-D-alanine + ADP + phosphate + H(+)</text>
        <dbReference type="Rhea" id="RHEA:11224"/>
        <dbReference type="ChEBI" id="CHEBI:15378"/>
        <dbReference type="ChEBI" id="CHEBI:30616"/>
        <dbReference type="ChEBI" id="CHEBI:43474"/>
        <dbReference type="ChEBI" id="CHEBI:57416"/>
        <dbReference type="ChEBI" id="CHEBI:57822"/>
        <dbReference type="ChEBI" id="CHEBI:456216"/>
        <dbReference type="EC" id="6.3.2.4"/>
    </reaction>
</comment>
<feature type="domain" description="ATP-grasp" evidence="16">
    <location>
        <begin position="148"/>
        <end position="355"/>
    </location>
</feature>
<dbReference type="GO" id="GO:0008716">
    <property type="term" value="F:D-alanine-D-alanine ligase activity"/>
    <property type="evidence" value="ECO:0007669"/>
    <property type="project" value="UniProtKB-UniRule"/>
</dbReference>
<dbReference type="HAMAP" id="MF_00047">
    <property type="entry name" value="Dala_Dala_lig"/>
    <property type="match status" value="1"/>
</dbReference>
<dbReference type="NCBIfam" id="NF002528">
    <property type="entry name" value="PRK01966.1-4"/>
    <property type="match status" value="1"/>
</dbReference>
<evidence type="ECO:0000256" key="8">
    <source>
        <dbReference type="ARBA" id="ARBA00022960"/>
    </source>
</evidence>
<organism evidence="17 18">
    <name type="scientific">Candidatus Collierbacteria bacterium RIFOXYD1_FULL_40_9</name>
    <dbReference type="NCBI Taxonomy" id="1817731"/>
    <lineage>
        <taxon>Bacteria</taxon>
        <taxon>Candidatus Collieribacteriota</taxon>
    </lineage>
</organism>
<keyword evidence="9 12" id="KW-0573">Peptidoglycan synthesis</keyword>
<dbReference type="PIRSF" id="PIRSF039102">
    <property type="entry name" value="Ddl/VanB"/>
    <property type="match status" value="1"/>
</dbReference>
<dbReference type="GO" id="GO:0008360">
    <property type="term" value="P:regulation of cell shape"/>
    <property type="evidence" value="ECO:0007669"/>
    <property type="project" value="UniProtKB-KW"/>
</dbReference>
<evidence type="ECO:0000256" key="2">
    <source>
        <dbReference type="ARBA" id="ARBA00010871"/>
    </source>
</evidence>
<dbReference type="GO" id="GO:0005524">
    <property type="term" value="F:ATP binding"/>
    <property type="evidence" value="ECO:0007669"/>
    <property type="project" value="UniProtKB-UniRule"/>
</dbReference>
<evidence type="ECO:0000256" key="4">
    <source>
        <dbReference type="ARBA" id="ARBA00022723"/>
    </source>
</evidence>
<feature type="active site" evidence="13">
    <location>
        <position position="333"/>
    </location>
</feature>
<evidence type="ECO:0000256" key="6">
    <source>
        <dbReference type="ARBA" id="ARBA00022840"/>
    </source>
</evidence>
<evidence type="ECO:0000256" key="12">
    <source>
        <dbReference type="HAMAP-Rule" id="MF_00047"/>
    </source>
</evidence>
<keyword evidence="12" id="KW-0963">Cytoplasm</keyword>
<feature type="binding site" evidence="14">
    <location>
        <position position="328"/>
    </location>
    <ligand>
        <name>Mg(2+)</name>
        <dbReference type="ChEBI" id="CHEBI:18420"/>
        <label>2</label>
    </ligand>
</feature>
<accession>A0A1F5FP43</accession>
<dbReference type="GO" id="GO:0009252">
    <property type="term" value="P:peptidoglycan biosynthetic process"/>
    <property type="evidence" value="ECO:0007669"/>
    <property type="project" value="UniProtKB-UniRule"/>
</dbReference>
<dbReference type="GO" id="GO:0071555">
    <property type="term" value="P:cell wall organization"/>
    <property type="evidence" value="ECO:0007669"/>
    <property type="project" value="UniProtKB-KW"/>
</dbReference>
<comment type="similarity">
    <text evidence="2 12">Belongs to the D-alanine--D-alanine ligase family.</text>
</comment>
<keyword evidence="3 12" id="KW-0436">Ligase</keyword>